<protein>
    <recommendedName>
        <fullName evidence="4">TauD/TfdA-like domain-containing protein</fullName>
    </recommendedName>
</protein>
<evidence type="ECO:0000256" key="1">
    <source>
        <dbReference type="ARBA" id="ARBA00023002"/>
    </source>
</evidence>
<dbReference type="GO" id="GO:0016706">
    <property type="term" value="F:2-oxoglutarate-dependent dioxygenase activity"/>
    <property type="evidence" value="ECO:0007669"/>
    <property type="project" value="UniProtKB-ARBA"/>
</dbReference>
<keyword evidence="1" id="KW-0560">Oxidoreductase</keyword>
<accession>A0A1Y3LG73</accession>
<evidence type="ECO:0008006" key="4">
    <source>
        <dbReference type="Google" id="ProtNLM"/>
    </source>
</evidence>
<gene>
    <name evidence="2" type="ORF">B8W72_05290</name>
</gene>
<evidence type="ECO:0000313" key="3">
    <source>
        <dbReference type="Proteomes" id="UP000196082"/>
    </source>
</evidence>
<dbReference type="InterPro" id="IPR042098">
    <property type="entry name" value="TauD-like_sf"/>
</dbReference>
<reference evidence="2 3" key="1">
    <citation type="submission" date="2017-05" db="EMBL/GenBank/DDBJ databases">
        <title>Whole genome sequence of Pseudomonas putida isolate 1312 commercialized as a biostimulant.</title>
        <authorList>
            <person name="Crovadore J."/>
            <person name="Blanc P."/>
            <person name="Chablais R."/>
            <person name="Cochard B."/>
            <person name="Grizard D."/>
            <person name="Lefort F."/>
        </authorList>
    </citation>
    <scope>NUCLEOTIDE SEQUENCE [LARGE SCALE GENOMIC DNA]</scope>
    <source>
        <strain evidence="2 3">1312</strain>
    </source>
</reference>
<evidence type="ECO:0000313" key="2">
    <source>
        <dbReference type="EMBL" id="OUM37147.1"/>
    </source>
</evidence>
<dbReference type="EMBL" id="NFSB01000058">
    <property type="protein sequence ID" value="OUM37147.1"/>
    <property type="molecule type" value="Genomic_DNA"/>
</dbReference>
<name>A0A1Y3LG73_PSEPU</name>
<dbReference type="SUPFAM" id="SSF51197">
    <property type="entry name" value="Clavaminate synthase-like"/>
    <property type="match status" value="1"/>
</dbReference>
<comment type="caution">
    <text evidence="2">The sequence shown here is derived from an EMBL/GenBank/DDBJ whole genome shotgun (WGS) entry which is preliminary data.</text>
</comment>
<organism evidence="2 3">
    <name type="scientific">Pseudomonas putida</name>
    <name type="common">Arthrobacter siderocapsulatus</name>
    <dbReference type="NCBI Taxonomy" id="303"/>
    <lineage>
        <taxon>Bacteria</taxon>
        <taxon>Pseudomonadati</taxon>
        <taxon>Pseudomonadota</taxon>
        <taxon>Gammaproteobacteria</taxon>
        <taxon>Pseudomonadales</taxon>
        <taxon>Pseudomonadaceae</taxon>
        <taxon>Pseudomonas</taxon>
    </lineage>
</organism>
<dbReference type="RefSeq" id="WP_086974848.1">
    <property type="nucleotide sequence ID" value="NZ_JAUTCG010000015.1"/>
</dbReference>
<proteinExistence type="predicted"/>
<dbReference type="Proteomes" id="UP000196082">
    <property type="component" value="Unassembled WGS sequence"/>
</dbReference>
<dbReference type="AlphaFoldDB" id="A0A1Y3LG73"/>
<dbReference type="Gene3D" id="3.60.130.10">
    <property type="entry name" value="Clavaminate synthase-like"/>
    <property type="match status" value="1"/>
</dbReference>
<sequence>MEGVNAKAGTEILHLTFSKMQASILDHGSRQTAAVGGPDVAGAAALSACQAKILKNSLDDAQLALLEIFASGKAAALEFAAMKVPNVGPVPSELADIDILKIDPVTVYMASRNQILLSLVDYRSFAFDIDNGGMQVRLVGNFKGGGVRLLPNELNLHQAELSSHAGVQLGPHTEPPYNCSVQFEGEHSPAPSALILSARWNPLQEPTKLIPVRNAISNLNGLEALALSSKSFCFTRSDCFVKDESQATIANSILQFDVRGDFTLRYSSYRHSLHDEANHSTRQAYQTLRDLLDKEQPYDFLPSPDSALLINNCQALHARDVIKDNRRLLVRLFGYSPDARPVILQQDPLIVRG</sequence>